<dbReference type="Pfam" id="PF02518">
    <property type="entry name" value="HATPase_c"/>
    <property type="match status" value="1"/>
</dbReference>
<evidence type="ECO:0000256" key="14">
    <source>
        <dbReference type="SAM" id="Phobius"/>
    </source>
</evidence>
<dbReference type="AlphaFoldDB" id="A0A9X3WK40"/>
<evidence type="ECO:0000256" key="13">
    <source>
        <dbReference type="SAM" id="Coils"/>
    </source>
</evidence>
<comment type="caution">
    <text evidence="18">The sequence shown here is derived from an EMBL/GenBank/DDBJ whole genome shotgun (WGS) entry which is preliminary data.</text>
</comment>
<evidence type="ECO:0000256" key="7">
    <source>
        <dbReference type="ARBA" id="ARBA00022741"/>
    </source>
</evidence>
<evidence type="ECO:0000259" key="15">
    <source>
        <dbReference type="PROSITE" id="PS50109"/>
    </source>
</evidence>
<dbReference type="SMART" id="SM00304">
    <property type="entry name" value="HAMP"/>
    <property type="match status" value="1"/>
</dbReference>
<evidence type="ECO:0000256" key="6">
    <source>
        <dbReference type="ARBA" id="ARBA00022679"/>
    </source>
</evidence>
<keyword evidence="5 12" id="KW-0597">Phosphoprotein</keyword>
<dbReference type="CDD" id="cd00082">
    <property type="entry name" value="HisKA"/>
    <property type="match status" value="1"/>
</dbReference>
<dbReference type="SMART" id="SM00387">
    <property type="entry name" value="HATPase_c"/>
    <property type="match status" value="1"/>
</dbReference>
<dbReference type="Proteomes" id="UP001145072">
    <property type="component" value="Unassembled WGS sequence"/>
</dbReference>
<dbReference type="Pfam" id="PF00072">
    <property type="entry name" value="Response_reg"/>
    <property type="match status" value="1"/>
</dbReference>
<dbReference type="InterPro" id="IPR003661">
    <property type="entry name" value="HisK_dim/P_dom"/>
</dbReference>
<keyword evidence="9 18" id="KW-0067">ATP-binding</keyword>
<dbReference type="CDD" id="cd06225">
    <property type="entry name" value="HAMP"/>
    <property type="match status" value="1"/>
</dbReference>
<evidence type="ECO:0000313" key="18">
    <source>
        <dbReference type="EMBL" id="MDC3420090.1"/>
    </source>
</evidence>
<dbReference type="FunFam" id="1.10.287.130:FF:000001">
    <property type="entry name" value="Two-component sensor histidine kinase"/>
    <property type="match status" value="1"/>
</dbReference>
<sequence>MRKLFKNTIRSRFFILLMTISITALVGVAGILLFTQSVKSDYLEQREVLTDKGNVLRDMERNVTQMVVHMRGYAAFGNDNELVKSEQFKHKLESEIVAYKQLGLSEQENILVDEMEIFVDKYWNDLLPLMKPFIQTNNYESLKEASKYTSSTIIVSNLLDEIAEGTDDIEQQLSNSHESFLETVDNMNYLLILFLAIIFLVLSLASRNLTKLIVTPMSDLSKASQRLAKGEPISIDRLNRTDELGTLSNSFADMASQIKNREDHLSEQNKQLTLQAEQLVNTKRTLERFNQMNHALSITQNEQELLDQVIGDLAVIYRFDLGILFTIENGTFATVGIDREKYRNDVDTYFSTAIHRLQQNGQAFVTKRQVEQGEAGYYFEEKSYDLHAPVINANNDLIAVLVCTRVANPFSLSEQEEIKGILNRVSLSLEKINYFVQTENSRQLNQDIIDNINEGIQFIDEEGYLVQYNQKWLEFFYLYNGEMETDLHLEQRCSWLEKVAVHVKSRDAFIAYIEKVIRTEGQGGTNYQFEVKNGTSNVLTVYAEAVYRQEKRIGTLFVYRDITAEYEVDQMKSNLVSTVSHELRTPLASVLGYTELMISKELKPERQERYLKTIHKEALRLTNLINDFLDLQRMESGYQEYKMENVNMVELAEDVLDRFRINNPDHTLRVIDHSNFSSVQADPQSIVQLYTNLISNAIKFSPNGGDVVISFNNSNNHLYIHVSDKGIGIPDNELKRLFTKFHRIDNSSQRKIGGTGLGLAICKEIVEAHNGKIAVRSELDKGSVFTVTLPLDPTISRSTVKVENQLLPEIVLIEDDTSLSQLLEDELKDSGFYVRKYANGEDVLRHLEHLSPDGIVVDLMLGDGIDGWEIIKAVKNHHHLEEIPIFISSALEQKEKGEKLGVDHYLTKPYPPNKLSTVILQTMLQYEKRGQILYANEDEDINNNPPS</sequence>
<dbReference type="Pfam" id="PF00512">
    <property type="entry name" value="HisKA"/>
    <property type="match status" value="1"/>
</dbReference>
<dbReference type="PROSITE" id="PS50110">
    <property type="entry name" value="RESPONSE_REGULATORY"/>
    <property type="match status" value="1"/>
</dbReference>
<dbReference type="SUPFAM" id="SSF55874">
    <property type="entry name" value="ATPase domain of HSP90 chaperone/DNA topoisomerase II/histidine kinase"/>
    <property type="match status" value="1"/>
</dbReference>
<evidence type="ECO:0000256" key="10">
    <source>
        <dbReference type="ARBA" id="ARBA00023012"/>
    </source>
</evidence>
<keyword evidence="13" id="KW-0175">Coiled coil</keyword>
<dbReference type="FunFam" id="3.30.565.10:FF:000006">
    <property type="entry name" value="Sensor histidine kinase WalK"/>
    <property type="match status" value="1"/>
</dbReference>
<dbReference type="InterPro" id="IPR036890">
    <property type="entry name" value="HATPase_C_sf"/>
</dbReference>
<comment type="catalytic activity">
    <reaction evidence="1">
        <text>ATP + protein L-histidine = ADP + protein N-phospho-L-histidine.</text>
        <dbReference type="EC" id="2.7.13.3"/>
    </reaction>
</comment>
<keyword evidence="4" id="KW-1003">Cell membrane</keyword>
<feature type="domain" description="HAMP" evidence="17">
    <location>
        <begin position="211"/>
        <end position="263"/>
    </location>
</feature>
<evidence type="ECO:0000313" key="19">
    <source>
        <dbReference type="Proteomes" id="UP001145072"/>
    </source>
</evidence>
<evidence type="ECO:0000259" key="17">
    <source>
        <dbReference type="PROSITE" id="PS50885"/>
    </source>
</evidence>
<evidence type="ECO:0000256" key="2">
    <source>
        <dbReference type="ARBA" id="ARBA00004651"/>
    </source>
</evidence>
<dbReference type="GO" id="GO:0000155">
    <property type="term" value="F:phosphorelay sensor kinase activity"/>
    <property type="evidence" value="ECO:0007669"/>
    <property type="project" value="InterPro"/>
</dbReference>
<organism evidence="18 19">
    <name type="scientific">Aquibacillus koreensis</name>
    <dbReference type="NCBI Taxonomy" id="279446"/>
    <lineage>
        <taxon>Bacteria</taxon>
        <taxon>Bacillati</taxon>
        <taxon>Bacillota</taxon>
        <taxon>Bacilli</taxon>
        <taxon>Bacillales</taxon>
        <taxon>Bacillaceae</taxon>
        <taxon>Aquibacillus</taxon>
    </lineage>
</organism>
<feature type="coiled-coil region" evidence="13">
    <location>
        <begin position="255"/>
        <end position="282"/>
    </location>
</feature>
<dbReference type="Gene3D" id="6.10.340.10">
    <property type="match status" value="1"/>
</dbReference>
<dbReference type="InterPro" id="IPR011006">
    <property type="entry name" value="CheY-like_superfamily"/>
</dbReference>
<dbReference type="CDD" id="cd16922">
    <property type="entry name" value="HATPase_EvgS-ArcB-TorS-like"/>
    <property type="match status" value="1"/>
</dbReference>
<dbReference type="SUPFAM" id="SSF52172">
    <property type="entry name" value="CheY-like"/>
    <property type="match status" value="1"/>
</dbReference>
<dbReference type="PRINTS" id="PR00344">
    <property type="entry name" value="BCTRLSENSOR"/>
</dbReference>
<evidence type="ECO:0000256" key="9">
    <source>
        <dbReference type="ARBA" id="ARBA00022840"/>
    </source>
</evidence>
<dbReference type="InterPro" id="IPR003594">
    <property type="entry name" value="HATPase_dom"/>
</dbReference>
<keyword evidence="6" id="KW-0808">Transferase</keyword>
<dbReference type="SMART" id="SM00388">
    <property type="entry name" value="HisKA"/>
    <property type="match status" value="1"/>
</dbReference>
<feature type="domain" description="Response regulatory" evidence="16">
    <location>
        <begin position="809"/>
        <end position="923"/>
    </location>
</feature>
<dbReference type="PANTHER" id="PTHR43047">
    <property type="entry name" value="TWO-COMPONENT HISTIDINE PROTEIN KINASE"/>
    <property type="match status" value="1"/>
</dbReference>
<comment type="subcellular location">
    <subcellularLocation>
        <location evidence="2">Cell membrane</location>
        <topology evidence="2">Multi-pass membrane protein</topology>
    </subcellularLocation>
</comment>
<dbReference type="RefSeq" id="WP_259868468.1">
    <property type="nucleotide sequence ID" value="NZ_JAMQJZ010000004.1"/>
</dbReference>
<reference evidence="18" key="1">
    <citation type="submission" date="2022-06" db="EMBL/GenBank/DDBJ databases">
        <title>Aquibacillus sp. a new bacterium isolated from soil saline samples.</title>
        <authorList>
            <person name="Galisteo C."/>
            <person name="De La Haba R."/>
            <person name="Sanchez-Porro C."/>
            <person name="Ventosa A."/>
        </authorList>
    </citation>
    <scope>NUCLEOTIDE SEQUENCE</scope>
    <source>
        <strain evidence="18">JCM 12387</strain>
    </source>
</reference>
<dbReference type="PROSITE" id="PS50885">
    <property type="entry name" value="HAMP"/>
    <property type="match status" value="1"/>
</dbReference>
<evidence type="ECO:0000256" key="5">
    <source>
        <dbReference type="ARBA" id="ARBA00022553"/>
    </source>
</evidence>
<keyword evidence="8" id="KW-0418">Kinase</keyword>
<dbReference type="InterPro" id="IPR035965">
    <property type="entry name" value="PAS-like_dom_sf"/>
</dbReference>
<dbReference type="Gene3D" id="3.30.565.10">
    <property type="entry name" value="Histidine kinase-like ATPase, C-terminal domain"/>
    <property type="match status" value="1"/>
</dbReference>
<keyword evidence="10" id="KW-0902">Two-component regulatory system</keyword>
<feature type="domain" description="Histidine kinase" evidence="15">
    <location>
        <begin position="578"/>
        <end position="793"/>
    </location>
</feature>
<dbReference type="PANTHER" id="PTHR43047:SF72">
    <property type="entry name" value="OSMOSENSING HISTIDINE PROTEIN KINASE SLN1"/>
    <property type="match status" value="1"/>
</dbReference>
<dbReference type="EMBL" id="JAMQJZ010000004">
    <property type="protein sequence ID" value="MDC3420090.1"/>
    <property type="molecule type" value="Genomic_DNA"/>
</dbReference>
<dbReference type="InterPro" id="IPR005467">
    <property type="entry name" value="His_kinase_dom"/>
</dbReference>
<evidence type="ECO:0000256" key="11">
    <source>
        <dbReference type="ARBA" id="ARBA00023136"/>
    </source>
</evidence>
<evidence type="ECO:0000259" key="16">
    <source>
        <dbReference type="PROSITE" id="PS50110"/>
    </source>
</evidence>
<name>A0A9X3WK40_9BACI</name>
<dbReference type="InterPro" id="IPR003660">
    <property type="entry name" value="HAMP_dom"/>
</dbReference>
<feature type="modified residue" description="4-aspartylphosphate" evidence="12">
    <location>
        <position position="858"/>
    </location>
</feature>
<accession>A0A9X3WK40</accession>
<dbReference type="InterPro" id="IPR001789">
    <property type="entry name" value="Sig_transdc_resp-reg_receiver"/>
</dbReference>
<evidence type="ECO:0000256" key="8">
    <source>
        <dbReference type="ARBA" id="ARBA00022777"/>
    </source>
</evidence>
<dbReference type="Gene3D" id="1.10.287.130">
    <property type="match status" value="1"/>
</dbReference>
<dbReference type="SUPFAM" id="SSF158472">
    <property type="entry name" value="HAMP domain-like"/>
    <property type="match status" value="1"/>
</dbReference>
<dbReference type="Gene3D" id="3.30.450.20">
    <property type="entry name" value="PAS domain"/>
    <property type="match status" value="1"/>
</dbReference>
<keyword evidence="14" id="KW-0812">Transmembrane</keyword>
<keyword evidence="19" id="KW-1185">Reference proteome</keyword>
<feature type="transmembrane region" description="Helical" evidence="14">
    <location>
        <begin position="12"/>
        <end position="34"/>
    </location>
</feature>
<protein>
    <recommendedName>
        <fullName evidence="3">histidine kinase</fullName>
        <ecNumber evidence="3">2.7.13.3</ecNumber>
    </recommendedName>
</protein>
<evidence type="ECO:0000256" key="12">
    <source>
        <dbReference type="PROSITE-ProRule" id="PRU00169"/>
    </source>
</evidence>
<evidence type="ECO:0000256" key="4">
    <source>
        <dbReference type="ARBA" id="ARBA00022475"/>
    </source>
</evidence>
<dbReference type="EC" id="2.7.13.3" evidence="3"/>
<dbReference type="InterPro" id="IPR036097">
    <property type="entry name" value="HisK_dim/P_sf"/>
</dbReference>
<gene>
    <name evidence="18" type="ORF">NC661_06875</name>
</gene>
<dbReference type="PROSITE" id="PS50109">
    <property type="entry name" value="HIS_KIN"/>
    <property type="match status" value="1"/>
</dbReference>
<keyword evidence="14" id="KW-1133">Transmembrane helix</keyword>
<dbReference type="SUPFAM" id="SSF55785">
    <property type="entry name" value="PYP-like sensor domain (PAS domain)"/>
    <property type="match status" value="1"/>
</dbReference>
<proteinExistence type="predicted"/>
<evidence type="ECO:0000256" key="1">
    <source>
        <dbReference type="ARBA" id="ARBA00000085"/>
    </source>
</evidence>
<dbReference type="GO" id="GO:0005524">
    <property type="term" value="F:ATP binding"/>
    <property type="evidence" value="ECO:0007669"/>
    <property type="project" value="UniProtKB-KW"/>
</dbReference>
<dbReference type="SMART" id="SM00448">
    <property type="entry name" value="REC"/>
    <property type="match status" value="1"/>
</dbReference>
<dbReference type="SUPFAM" id="SSF47384">
    <property type="entry name" value="Homodimeric domain of signal transducing histidine kinase"/>
    <property type="match status" value="1"/>
</dbReference>
<keyword evidence="7" id="KW-0547">Nucleotide-binding</keyword>
<dbReference type="InterPro" id="IPR004358">
    <property type="entry name" value="Sig_transdc_His_kin-like_C"/>
</dbReference>
<dbReference type="Gene3D" id="3.40.50.2300">
    <property type="match status" value="1"/>
</dbReference>
<evidence type="ECO:0000256" key="3">
    <source>
        <dbReference type="ARBA" id="ARBA00012438"/>
    </source>
</evidence>
<dbReference type="GO" id="GO:0005886">
    <property type="term" value="C:plasma membrane"/>
    <property type="evidence" value="ECO:0007669"/>
    <property type="project" value="UniProtKB-SubCell"/>
</dbReference>
<dbReference type="GO" id="GO:0009927">
    <property type="term" value="F:histidine phosphotransfer kinase activity"/>
    <property type="evidence" value="ECO:0007669"/>
    <property type="project" value="TreeGrafter"/>
</dbReference>
<keyword evidence="11 14" id="KW-0472">Membrane</keyword>
<dbReference type="Pfam" id="PF00672">
    <property type="entry name" value="HAMP"/>
    <property type="match status" value="1"/>
</dbReference>